<dbReference type="GeneID" id="8674084"/>
<evidence type="ECO:0000256" key="1">
    <source>
        <dbReference type="SAM" id="MobiDB-lite"/>
    </source>
</evidence>
<dbReference type="AlphaFoldDB" id="E1JH75"/>
<dbReference type="OrthoDB" id="10347623at2759"/>
<proteinExistence type="evidence at transcript level"/>
<dbReference type="KEGG" id="dme:Dmel_CG42524"/>
<protein>
    <submittedName>
        <fullName evidence="3">IP17040p1</fullName>
    </submittedName>
</protein>
<feature type="region of interest" description="Disordered" evidence="1">
    <location>
        <begin position="38"/>
        <end position="85"/>
    </location>
</feature>
<reference evidence="2 5" key="9">
    <citation type="journal article" date="2007" name="Science">
        <title>The Release 5.1 annotation of Drosophila melanogaster heterochromatin.</title>
        <authorList>
            <person name="Smith C.D."/>
            <person name="Shu S."/>
            <person name="Mungall C.J."/>
            <person name="Karpen G.H."/>
        </authorList>
    </citation>
    <scope>NUCLEOTIDE SEQUENCE [LARGE SCALE GENOMIC DNA]</scope>
    <source>
        <strain evidence="5">Berkeley</strain>
    </source>
</reference>
<evidence type="ECO:0000313" key="4">
    <source>
        <dbReference type="FlyBase" id="FBgn0260429"/>
    </source>
</evidence>
<dbReference type="AGR" id="FB:FBgn0260429"/>
<reference evidence="2" key="13">
    <citation type="journal article" date="2015" name="G3 (Bethesda)">
        <title>Gene Model Annotations for Drosophila melanogaster: The Rule-Benders.</title>
        <authorList>
            <consortium name="FlyBase Consortium"/>
            <person name="Crosby M.A."/>
            <person name="Gramates L.S."/>
            <person name="Dos Santos G."/>
            <person name="Matthews B.B."/>
            <person name="St Pierre S.E."/>
            <person name="Zhou P."/>
            <person name="Schroeder A.J."/>
            <person name="Falls K."/>
            <person name="Emmert D.B."/>
            <person name="Russo S.M."/>
            <person name="Gelbart W.M."/>
            <person name="null"/>
        </authorList>
    </citation>
    <scope>NUCLEOTIDE SEQUENCE</scope>
</reference>
<dbReference type="InParanoid" id="E1JH75"/>
<dbReference type="RefSeq" id="NP_001163160.1">
    <property type="nucleotide sequence ID" value="NM_001169689.2"/>
</dbReference>
<reference evidence="2 5" key="4">
    <citation type="journal article" date="2002" name="Genome Biol.">
        <title>The transposable elements of the Drosophila melanogaster euchromatin: a genomics perspective.</title>
        <authorList>
            <person name="Kaminker J.S."/>
            <person name="Bergman C.M."/>
            <person name="Kronmiller B."/>
            <person name="Carlson J."/>
            <person name="Svirskas R."/>
            <person name="Patel S."/>
            <person name="Frise E."/>
            <person name="Wheeler D.A."/>
            <person name="Lewis S.E."/>
            <person name="Rubin G.M."/>
            <person name="Ashburner M."/>
            <person name="Celniker S.E."/>
        </authorList>
    </citation>
    <scope>NUCLEOTIDE SEQUENCE [LARGE SCALE GENOMIC DNA]</scope>
    <source>
        <strain evidence="5">Berkeley</strain>
    </source>
</reference>
<evidence type="ECO:0000313" key="3">
    <source>
        <dbReference type="EMBL" id="AEM24978.1"/>
    </source>
</evidence>
<dbReference type="EMBL" id="BT029605">
    <property type="protein sequence ID" value="AEM24978.1"/>
    <property type="molecule type" value="mRNA"/>
</dbReference>
<reference evidence="3" key="8">
    <citation type="submission" date="2006-12" db="EMBL/GenBank/DDBJ databases">
        <authorList>
            <person name="Stapleton M."/>
            <person name="Carlson J."/>
            <person name="Frise E."/>
            <person name="Kapadia B."/>
            <person name="Park S."/>
            <person name="Wan K."/>
            <person name="Yu C."/>
            <person name="Celniker S."/>
        </authorList>
    </citation>
    <scope>NUCLEOTIDE SEQUENCE</scope>
</reference>
<reference evidence="3" key="11">
    <citation type="submission" date="2011-08" db="EMBL/GenBank/DDBJ databases">
        <authorList>
            <person name="Carlson J."/>
            <person name="Booth B."/>
            <person name="Frise E."/>
            <person name="Park S."/>
            <person name="Wan K."/>
            <person name="Yu C."/>
            <person name="Celniker S."/>
        </authorList>
    </citation>
    <scope>NUCLEOTIDE SEQUENCE</scope>
</reference>
<dbReference type="VEuPathDB" id="VectorBase:FBgn0260429"/>
<reference evidence="2 5" key="5">
    <citation type="journal article" date="2002" name="Genome Biol.">
        <title>Heterochromatic sequences in a Drosophila whole-genome shotgun assembly.</title>
        <authorList>
            <person name="Hoskins R.A."/>
            <person name="Smith C.D."/>
            <person name="Carlson J.W."/>
            <person name="Carvalho A.B."/>
            <person name="Halpern A."/>
            <person name="Kaminker J.S."/>
            <person name="Kennedy C."/>
            <person name="Mungall C.J."/>
            <person name="Sullivan B.A."/>
            <person name="Sutton G.G."/>
            <person name="Yasuhara J.C."/>
            <person name="Wakimoto B.T."/>
            <person name="Myers E.W."/>
            <person name="Celniker S.E."/>
            <person name="Rubin G.M."/>
            <person name="Karpen G.H."/>
        </authorList>
    </citation>
    <scope>NUCLEOTIDE SEQUENCE [LARGE SCALE GENOMIC DNA]</scope>
    <source>
        <strain evidence="5">Berkeley</strain>
    </source>
</reference>
<reference evidence="2 5" key="10">
    <citation type="journal article" date="2007" name="Science">
        <title>Sequence finishing and mapping of Drosophila melanogaster heterochromatin.</title>
        <authorList>
            <person name="Hoskins R.A."/>
            <person name="Carlson J.W."/>
            <person name="Kennedy C."/>
            <person name="Acevedo D."/>
            <person name="Evans-Holm M."/>
            <person name="Frise E."/>
            <person name="Wan K.H."/>
            <person name="Park S."/>
            <person name="Mendez-Lago M."/>
            <person name="Rossi F."/>
            <person name="Villasante A."/>
            <person name="Dimitri P."/>
            <person name="Karpen G.H."/>
            <person name="Celniker S.E."/>
        </authorList>
    </citation>
    <scope>NUCLEOTIDE SEQUENCE [LARGE SCALE GENOMIC DNA]</scope>
    <source>
        <strain evidence="5">Berkeley</strain>
    </source>
</reference>
<dbReference type="BioGRID-ORCS" id="8674084">
    <property type="hits" value="0 hits in 1 CRISPR screen"/>
</dbReference>
<dbReference type="Proteomes" id="UP000000803">
    <property type="component" value="Chromosome 2R"/>
</dbReference>
<keyword evidence="5" id="KW-1185">Reference proteome</keyword>
<gene>
    <name evidence="2" type="primary">Dmel\CG42524</name>
    <name evidence="3" type="synonym">CG42524-RA</name>
    <name evidence="2 4" type="ORF">CG42524</name>
    <name evidence="2" type="ORF">Dmel_CG42524</name>
</gene>
<reference evidence="2" key="12">
    <citation type="journal article" date="2015" name="G3 (Bethesda)">
        <title>Gene Model Annotations for Drosophila melanogaster: Impact of High-Throughput Data.</title>
        <authorList>
            <consortium name="FlyBase Consortium"/>
            <person name="Matthews B.B."/>
            <person name="Dos Santos G."/>
            <person name="Crosby M.A."/>
            <person name="Emmert D.B."/>
            <person name="St Pierre S.E."/>
            <person name="Gramates L.S."/>
            <person name="Zhou P."/>
            <person name="Schroeder A.J."/>
            <person name="Falls K."/>
            <person name="Strelets V."/>
            <person name="Russo S.M."/>
            <person name="Gelbart W.M."/>
            <person name="null"/>
        </authorList>
    </citation>
    <scope>NUCLEOTIDE SEQUENCE</scope>
</reference>
<dbReference type="RefSeq" id="NP_001286465.1">
    <property type="nucleotide sequence ID" value="NM_001299536.1"/>
</dbReference>
<reference evidence="2" key="15">
    <citation type="submission" date="2020-04" db="EMBL/GenBank/DDBJ databases">
        <authorList>
            <consortium name="FlyBase"/>
        </authorList>
    </citation>
    <scope>NUCLEOTIDE SEQUENCE</scope>
</reference>
<reference evidence="2" key="16">
    <citation type="submission" date="2020-05" db="EMBL/GenBank/DDBJ databases">
        <title>Drosophila melanogaster release 4 sequence.</title>
        <authorList>
            <consortium name="Berkeley Drosophila Genome Project"/>
            <person name="Celniker S."/>
            <person name="Carlson J."/>
            <person name="Wan K."/>
            <person name="Pfeiffer B."/>
            <person name="Frise E."/>
            <person name="George R."/>
            <person name="Hoskins R."/>
            <person name="Stapleton M."/>
            <person name="Pacleb J."/>
            <person name="Park S."/>
            <person name="Svirskas R."/>
            <person name="Smith E."/>
            <person name="Yu C."/>
            <person name="Rubin G."/>
        </authorList>
    </citation>
    <scope>NUCLEOTIDE SEQUENCE</scope>
</reference>
<feature type="compositionally biased region" description="Polar residues" evidence="1">
    <location>
        <begin position="38"/>
        <end position="51"/>
    </location>
</feature>
<dbReference type="Bgee" id="FBgn0260429">
    <property type="expression patterns" value="Expressed in lamina monopolar neuron L1 (Drosophila) in insect head and 227 other cell types or tissues"/>
</dbReference>
<organism evidence="2 5">
    <name type="scientific">Drosophila melanogaster</name>
    <name type="common">Fruit fly</name>
    <dbReference type="NCBI Taxonomy" id="7227"/>
    <lineage>
        <taxon>Eukaryota</taxon>
        <taxon>Metazoa</taxon>
        <taxon>Ecdysozoa</taxon>
        <taxon>Arthropoda</taxon>
        <taxon>Hexapoda</taxon>
        <taxon>Insecta</taxon>
        <taxon>Pterygota</taxon>
        <taxon>Neoptera</taxon>
        <taxon>Endopterygota</taxon>
        <taxon>Diptera</taxon>
        <taxon>Brachycera</taxon>
        <taxon>Muscomorpha</taxon>
        <taxon>Ephydroidea</taxon>
        <taxon>Drosophilidae</taxon>
        <taxon>Drosophila</taxon>
        <taxon>Sophophora</taxon>
    </lineage>
</organism>
<evidence type="ECO:0000313" key="5">
    <source>
        <dbReference type="Proteomes" id="UP000000803"/>
    </source>
</evidence>
<name>E1JH75_DROME</name>
<sequence length="85" mass="9348">MIENDGERERGGEPAIRKCGCLWAPAWTWKMEILIQTNGNGSREAQPTRTQTHTHREGLLGNQGTSGMDGPTPDSSWSCQLDPPV</sequence>
<reference evidence="2 5" key="6">
    <citation type="journal article" date="2005" name="PLoS Comput. Biol.">
        <title>Combined evidence annotation of transposable elements in genome sequences.</title>
        <authorList>
            <person name="Quesneville H."/>
            <person name="Bergman C.M."/>
            <person name="Andrieu O."/>
            <person name="Autard D."/>
            <person name="Nouaud D."/>
            <person name="Ashburner M."/>
            <person name="Anxolabehere D."/>
        </authorList>
    </citation>
    <scope>NUCLEOTIDE SEQUENCE [LARGE SCALE GENOMIC DNA]</scope>
    <source>
        <strain evidence="5">Berkeley</strain>
    </source>
</reference>
<dbReference type="GlyGen" id="E1JH75">
    <property type="glycosylation" value="1 site"/>
</dbReference>
<dbReference type="PaxDb" id="7227-FBpp0290076"/>
<dbReference type="FlyBase" id="FBgn0260429">
    <property type="gene designation" value="CG42524"/>
</dbReference>
<dbReference type="EMBL" id="AE013599">
    <property type="protein sequence ID" value="ACZ94432.1"/>
    <property type="molecule type" value="Genomic_DNA"/>
</dbReference>
<reference evidence="2 5" key="3">
    <citation type="journal article" date="2002" name="Genome Biol.">
        <title>Annotation of the Drosophila melanogaster euchromatic genome: a systematic review.</title>
        <authorList>
            <person name="Misra S."/>
            <person name="Crosby M.A."/>
            <person name="Mungall C.J."/>
            <person name="Matthews B.B."/>
            <person name="Campbell K.S."/>
            <person name="Hradecky P."/>
            <person name="Huang Y."/>
            <person name="Kaminker J.S."/>
            <person name="Millburn G.H."/>
            <person name="Prochnik S.E."/>
            <person name="Smith C.D."/>
            <person name="Tupy J.L."/>
            <person name="Whitfied E.J."/>
            <person name="Bayraktaroglu L."/>
            <person name="Berman B.P."/>
            <person name="Bettencourt B.R."/>
            <person name="Celniker S.E."/>
            <person name="de Grey A.D."/>
            <person name="Drysdale R.A."/>
            <person name="Harris N.L."/>
            <person name="Richter J."/>
            <person name="Russo S."/>
            <person name="Schroeder A.J."/>
            <person name="Shu S.Q."/>
            <person name="Stapleton M."/>
            <person name="Yamada C."/>
            <person name="Ashburner M."/>
            <person name="Gelbart W.M."/>
            <person name="Rubin G.M."/>
            <person name="Lewis S.E."/>
        </authorList>
    </citation>
    <scope>GENOME REANNOTATION</scope>
    <source>
        <strain evidence="5">Berkeley</strain>
    </source>
</reference>
<dbReference type="ExpressionAtlas" id="E1JH75">
    <property type="expression patterns" value="baseline and differential"/>
</dbReference>
<dbReference type="EMBL" id="AE013599">
    <property type="protein sequence ID" value="AHN56262.1"/>
    <property type="molecule type" value="Genomic_DNA"/>
</dbReference>
<reference evidence="2" key="7">
    <citation type="submission" date="2006-08" db="EMBL/GenBank/DDBJ databases">
        <authorList>
            <person name="Celniker S."/>
            <person name="Carlson J."/>
            <person name="Wan K."/>
            <person name="Frise E."/>
            <person name="Hoskins R."/>
            <person name="Park S."/>
            <person name="Svirskas R."/>
            <person name="Rubin G."/>
        </authorList>
    </citation>
    <scope>NUCLEOTIDE SEQUENCE</scope>
</reference>
<reference evidence="2" key="14">
    <citation type="journal article" date="2015" name="Genome Res.">
        <title>The Release 6 reference sequence of the Drosophila melanogaster genome.</title>
        <authorList>
            <person name="Hoskins R.A."/>
            <person name="Carlson J.W."/>
            <person name="Wan K.H."/>
            <person name="Park S."/>
            <person name="Mendez I."/>
            <person name="Galle S.E."/>
            <person name="Booth B.W."/>
            <person name="Pfeiffer B.D."/>
            <person name="George R.A."/>
            <person name="Svirskas R."/>
            <person name="Krzywinski M."/>
            <person name="Schein J."/>
            <person name="Accardo M.C."/>
            <person name="Damia E."/>
            <person name="Messina G."/>
            <person name="Mendez-Lago M."/>
            <person name="de Pablos B."/>
            <person name="Demakova O.V."/>
            <person name="Andreyeva E.N."/>
            <person name="Boldyreva L.V."/>
            <person name="Marra M."/>
            <person name="Carvalho A.B."/>
            <person name="Dimitri P."/>
            <person name="Villasante A."/>
            <person name="Zhimulev I.F."/>
            <person name="Rubin G.M."/>
            <person name="Karpen G.H."/>
            <person name="Celniker S.E."/>
        </authorList>
    </citation>
    <scope>NUCLEOTIDE SEQUENCE</scope>
</reference>
<reference evidence="2 5" key="2">
    <citation type="journal article" date="2002" name="Genome Biol.">
        <title>Finishing a whole-genome shotgun: release 3 of the Drosophila melanogaster euchromatic genome sequence.</title>
        <authorList>
            <person name="Celniker S.E."/>
            <person name="Wheeler D.A."/>
            <person name="Kronmiller B."/>
            <person name="Carlson J.W."/>
            <person name="Halpern A."/>
            <person name="Patel S."/>
            <person name="Adams M."/>
            <person name="Champe M."/>
            <person name="Dugan S.P."/>
            <person name="Frise E."/>
            <person name="Hodgson A."/>
            <person name="George R.A."/>
            <person name="Hoskins R.A."/>
            <person name="Laverty T."/>
            <person name="Muzny D.M."/>
            <person name="Nelson C.R."/>
            <person name="Pacleb J.M."/>
            <person name="Park S."/>
            <person name="Pfeiffer B.D."/>
            <person name="Richards S."/>
            <person name="Sodergren E.J."/>
            <person name="Svirskas R."/>
            <person name="Tabor P.E."/>
            <person name="Wan K."/>
            <person name="Stapleton M."/>
            <person name="Sutton G.G."/>
            <person name="Venter C."/>
            <person name="Weinstock G."/>
            <person name="Scherer S.E."/>
            <person name="Myers E.W."/>
            <person name="Gibbs R.A."/>
            <person name="Rubin G.M."/>
        </authorList>
    </citation>
    <scope>NUCLEOTIDE SEQUENCE [LARGE SCALE GENOMIC DNA]</scope>
    <source>
        <strain evidence="5">Berkeley</strain>
    </source>
</reference>
<dbReference type="HOGENOM" id="CLU_2515018_0_0_1"/>
<dbReference type="EMBL" id="AE013599">
    <property type="protein sequence ID" value="AFH08100.1"/>
    <property type="molecule type" value="Genomic_DNA"/>
</dbReference>
<evidence type="ECO:0000313" key="2">
    <source>
        <dbReference type="EMBL" id="ACZ94432.1"/>
    </source>
</evidence>
<accession>E1JH75</accession>
<dbReference type="IntAct" id="E1JH75">
    <property type="interactions" value="1"/>
</dbReference>
<dbReference type="RefSeq" id="NP_001246346.1">
    <property type="nucleotide sequence ID" value="NM_001259417.2"/>
</dbReference>
<reference evidence="2 5" key="1">
    <citation type="journal article" date="2000" name="Science">
        <title>The genome sequence of Drosophila melanogaster.</title>
        <authorList>
            <person name="Adams M.D."/>
            <person name="Celniker S.E."/>
            <person name="Holt R.A."/>
            <person name="Evans C.A."/>
            <person name="Gocayne J.D."/>
            <person name="Amanatides P.G."/>
            <person name="Scherer S.E."/>
            <person name="Li P.W."/>
            <person name="Hoskins R.A."/>
            <person name="Galle R.F."/>
            <person name="George R.A."/>
            <person name="Lewis S.E."/>
            <person name="Richards S."/>
            <person name="Ashburner M."/>
            <person name="Henderson S.N."/>
            <person name="Sutton G.G."/>
            <person name="Wortman J.R."/>
            <person name="Yandell M.D."/>
            <person name="Zhang Q."/>
            <person name="Chen L.X."/>
            <person name="Brandon R.C."/>
            <person name="Rogers Y.H."/>
            <person name="Blazej R.G."/>
            <person name="Champe M."/>
            <person name="Pfeiffer B.D."/>
            <person name="Wan K.H."/>
            <person name="Doyle C."/>
            <person name="Baxter E.G."/>
            <person name="Helt G."/>
            <person name="Nelson C.R."/>
            <person name="Gabor G.L."/>
            <person name="Abril J.F."/>
            <person name="Agbayani A."/>
            <person name="An H.J."/>
            <person name="Andrews-Pfannkoch C."/>
            <person name="Baldwin D."/>
            <person name="Ballew R.M."/>
            <person name="Basu A."/>
            <person name="Baxendale J."/>
            <person name="Bayraktaroglu L."/>
            <person name="Beasley E.M."/>
            <person name="Beeson K.Y."/>
            <person name="Benos P.V."/>
            <person name="Berman B.P."/>
            <person name="Bhandari D."/>
            <person name="Bolshakov S."/>
            <person name="Borkova D."/>
            <person name="Botchan M.R."/>
            <person name="Bouck J."/>
            <person name="Brokstein P."/>
            <person name="Brottier P."/>
            <person name="Burtis K.C."/>
            <person name="Busam D.A."/>
            <person name="Butler H."/>
            <person name="Cadieu E."/>
            <person name="Center A."/>
            <person name="Chandra I."/>
            <person name="Cherry J.M."/>
            <person name="Cawley S."/>
            <person name="Dahlke C."/>
            <person name="Davenport L.B."/>
            <person name="Davies P."/>
            <person name="de Pablos B."/>
            <person name="Delcher A."/>
            <person name="Deng Z."/>
            <person name="Mays A.D."/>
            <person name="Dew I."/>
            <person name="Dietz S.M."/>
            <person name="Dodson K."/>
            <person name="Doup L.E."/>
            <person name="Downes M."/>
            <person name="Dugan-Rocha S."/>
            <person name="Dunkov B.C."/>
            <person name="Dunn P."/>
            <person name="Durbin K.J."/>
            <person name="Evangelista C.C."/>
            <person name="Ferraz C."/>
            <person name="Ferriera S."/>
            <person name="Fleischmann W."/>
            <person name="Fosler C."/>
            <person name="Gabrielian A.E."/>
            <person name="Garg N.S."/>
            <person name="Gelbart W.M."/>
            <person name="Glasser K."/>
            <person name="Glodek A."/>
            <person name="Gong F."/>
            <person name="Gorrell J.H."/>
            <person name="Gu Z."/>
            <person name="Guan P."/>
            <person name="Harris M."/>
            <person name="Harris N.L."/>
            <person name="Harvey D."/>
            <person name="Heiman T.J."/>
            <person name="Hernandez J.R."/>
            <person name="Houck J."/>
            <person name="Hostin D."/>
            <person name="Houston K.A."/>
            <person name="Howland T.J."/>
            <person name="Wei M.H."/>
            <person name="Ibegwam C."/>
            <person name="Jalali M."/>
            <person name="Kalush F."/>
            <person name="Karpen G.H."/>
            <person name="Ke Z."/>
            <person name="Kennison J.A."/>
            <person name="Ketchum K.A."/>
            <person name="Kimmel B.E."/>
            <person name="Kodira C.D."/>
            <person name="Kraft C."/>
            <person name="Kravitz S."/>
            <person name="Kulp D."/>
            <person name="Lai Z."/>
            <person name="Lasko P."/>
            <person name="Lei Y."/>
            <person name="Levitsky A.A."/>
            <person name="Li J."/>
            <person name="Li Z."/>
            <person name="Liang Y."/>
            <person name="Lin X."/>
            <person name="Liu X."/>
            <person name="Mattei B."/>
            <person name="McIntosh T.C."/>
            <person name="McLeod M.P."/>
            <person name="McPherson D."/>
            <person name="Merkulov G."/>
            <person name="Milshina N.V."/>
            <person name="Mobarry C."/>
            <person name="Morris J."/>
            <person name="Moshrefi A."/>
            <person name="Mount S.M."/>
            <person name="Moy M."/>
            <person name="Murphy B."/>
            <person name="Murphy L."/>
            <person name="Muzny D.M."/>
            <person name="Nelson D.L."/>
            <person name="Nelson D.R."/>
            <person name="Nelson K.A."/>
            <person name="Nixon K."/>
            <person name="Nusskern D.R."/>
            <person name="Pacleb J.M."/>
            <person name="Palazzolo M."/>
            <person name="Pittman G.S."/>
            <person name="Pan S."/>
            <person name="Pollard J."/>
            <person name="Puri V."/>
            <person name="Reese M.G."/>
            <person name="Reinert K."/>
            <person name="Remington K."/>
            <person name="Saunders R.D."/>
            <person name="Scheeler F."/>
            <person name="Shen H."/>
            <person name="Shue B.C."/>
            <person name="Siden-Kiamos I."/>
            <person name="Simpson M."/>
            <person name="Skupski M.P."/>
            <person name="Smith T."/>
            <person name="Spier E."/>
            <person name="Spradling A.C."/>
            <person name="Stapleton M."/>
            <person name="Strong R."/>
            <person name="Sun E."/>
            <person name="Svirskas R."/>
            <person name="Tector C."/>
            <person name="Turner R."/>
            <person name="Venter E."/>
            <person name="Wang A.H."/>
            <person name="Wang X."/>
            <person name="Wang Z.Y."/>
            <person name="Wassarman D.A."/>
            <person name="Weinstock G.M."/>
            <person name="Weissenbach J."/>
            <person name="Williams S.M."/>
            <person name="WoodageT"/>
            <person name="Worley K.C."/>
            <person name="Wu D."/>
            <person name="Yang S."/>
            <person name="Yao Q.A."/>
            <person name="Ye J."/>
            <person name="Yeh R.F."/>
            <person name="Zaveri J.S."/>
            <person name="Zhan M."/>
            <person name="Zhang G."/>
            <person name="Zhao Q."/>
            <person name="Zheng L."/>
            <person name="Zheng X.H."/>
            <person name="Zhong F.N."/>
            <person name="Zhong W."/>
            <person name="Zhou X."/>
            <person name="Zhu S."/>
            <person name="Zhu X."/>
            <person name="Smith H.O."/>
            <person name="Gibbs R.A."/>
            <person name="Myers E.W."/>
            <person name="Rubin G.M."/>
            <person name="Venter J.C."/>
        </authorList>
    </citation>
    <scope>NUCLEOTIDE SEQUENCE [LARGE SCALE GENOMIC DNA]</scope>
    <source>
        <strain evidence="5">Berkeley</strain>
    </source>
</reference>
<dbReference type="STRING" id="7227.FBpp0309025"/>
<dbReference type="DNASU" id="8674084"/>